<dbReference type="AlphaFoldDB" id="A0A6B3NYW5"/>
<dbReference type="Proteomes" id="UP000482634">
    <property type="component" value="Unassembled WGS sequence"/>
</dbReference>
<gene>
    <name evidence="1" type="ORF">G3436_14295</name>
</gene>
<proteinExistence type="predicted"/>
<evidence type="ECO:0000313" key="1">
    <source>
        <dbReference type="EMBL" id="NER64827.1"/>
    </source>
</evidence>
<sequence>QAPQALDYASGAWSRGLLIANDQRLDDFVAELGRYRQGWLRCDPAVGHLRISGTFALGDSEQTLQALVDALPIRAQRRTRFWVTLTAA</sequence>
<name>A0A6B3NYW5_9PSED</name>
<comment type="caution">
    <text evidence="1">The sequence shown here is derived from an EMBL/GenBank/DDBJ whole genome shotgun (WGS) entry which is preliminary data.</text>
</comment>
<dbReference type="EMBL" id="JAAHBU010000185">
    <property type="protein sequence ID" value="NER64827.1"/>
    <property type="molecule type" value="Genomic_DNA"/>
</dbReference>
<organism evidence="1 2">
    <name type="scientific">Pseudomonas brassicae</name>
    <dbReference type="NCBI Taxonomy" id="2708063"/>
    <lineage>
        <taxon>Bacteria</taxon>
        <taxon>Pseudomonadati</taxon>
        <taxon>Pseudomonadota</taxon>
        <taxon>Gammaproteobacteria</taxon>
        <taxon>Pseudomonadales</taxon>
        <taxon>Pseudomonadaceae</taxon>
        <taxon>Pseudomonas</taxon>
    </lineage>
</organism>
<accession>A0A6B3NYW5</accession>
<evidence type="ECO:0000313" key="2">
    <source>
        <dbReference type="Proteomes" id="UP000482634"/>
    </source>
</evidence>
<keyword evidence="2" id="KW-1185">Reference proteome</keyword>
<reference evidence="1 2" key="1">
    <citation type="submission" date="2020-02" db="EMBL/GenBank/DDBJ databases">
        <title>Broccoli isolated Pseudomonas sp.</title>
        <authorList>
            <person name="Fujikawa T."/>
            <person name="Sawada H."/>
        </authorList>
    </citation>
    <scope>NUCLEOTIDE SEQUENCE [LARGE SCALE GENOMIC DNA]</scope>
    <source>
        <strain evidence="1 2">MAFF212427</strain>
    </source>
</reference>
<feature type="non-terminal residue" evidence="1">
    <location>
        <position position="1"/>
    </location>
</feature>
<protein>
    <submittedName>
        <fullName evidence="1">Iron dicitrate transport regulator FecR</fullName>
    </submittedName>
</protein>